<name>S9ST35_PAEAL</name>
<feature type="domain" description="HTTM-like" evidence="6">
    <location>
        <begin position="12"/>
        <end position="287"/>
    </location>
</feature>
<dbReference type="InterPro" id="IPR011020">
    <property type="entry name" value="HTTM-like"/>
</dbReference>
<comment type="caution">
    <text evidence="7">The sequence shown here is derived from an EMBL/GenBank/DDBJ whole genome shotgun (WGS) entry which is preliminary data.</text>
</comment>
<evidence type="ECO:0000256" key="1">
    <source>
        <dbReference type="ARBA" id="ARBA00004127"/>
    </source>
</evidence>
<dbReference type="PANTHER" id="PTHR39535:SF2">
    <property type="entry name" value="HTTM DOMAIN-CONTAINING PROTEIN"/>
    <property type="match status" value="1"/>
</dbReference>
<feature type="transmembrane region" description="Helical" evidence="5">
    <location>
        <begin position="70"/>
        <end position="91"/>
    </location>
</feature>
<evidence type="ECO:0000256" key="2">
    <source>
        <dbReference type="ARBA" id="ARBA00022692"/>
    </source>
</evidence>
<evidence type="ECO:0000256" key="5">
    <source>
        <dbReference type="SAM" id="Phobius"/>
    </source>
</evidence>
<feature type="transmembrane region" description="Helical" evidence="5">
    <location>
        <begin position="98"/>
        <end position="115"/>
    </location>
</feature>
<feature type="transmembrane region" description="Helical" evidence="5">
    <location>
        <begin position="121"/>
        <end position="140"/>
    </location>
</feature>
<sequence length="322" mass="38144">MLSRFRNYLAQERFLIGASLLRIASGFIILYIYLIHYDQRHFLWTNSGVNIYTDNFKENIYSLYNLSDSLHYFDIIYHLGIIVTIFYLIGYKGRLFSILNYVFFYSIYVRMYHIGDGGDNLLTICLFFLLFANCTAYFSIDSYKYHSLQKKRKHTFLSQLSSIIHNFSVVFCIVQLCIVYFTSASYQIMGEMWQNGTAIYYIAQVNEYSRPLLRFIVNNFPWAAILFTYASIIIKIAFPFTIMNAKLKPFMVGGIVFFHLGIGLGMGLLTFSSIMIAIELLVFTDEEYIKLKHYVHRFSRKIFLLSKRRRRTFGYRHFNFKR</sequence>
<evidence type="ECO:0000313" key="8">
    <source>
        <dbReference type="Proteomes" id="UP000015344"/>
    </source>
</evidence>
<proteinExistence type="predicted"/>
<dbReference type="EMBL" id="ATMT01000007">
    <property type="protein sequence ID" value="EPY08912.1"/>
    <property type="molecule type" value="Genomic_DNA"/>
</dbReference>
<dbReference type="SMART" id="SM00752">
    <property type="entry name" value="HTTM"/>
    <property type="match status" value="1"/>
</dbReference>
<feature type="transmembrane region" description="Helical" evidence="5">
    <location>
        <begin position="250"/>
        <end position="278"/>
    </location>
</feature>
<dbReference type="PATRIC" id="fig|1117108.3.peg.634"/>
<evidence type="ECO:0000313" key="7">
    <source>
        <dbReference type="EMBL" id="EPY08912.1"/>
    </source>
</evidence>
<feature type="transmembrane region" description="Helical" evidence="5">
    <location>
        <begin position="220"/>
        <end position="238"/>
    </location>
</feature>
<protein>
    <submittedName>
        <fullName evidence="7">Membrane protein / vitamin k-dependent gamma-carboxylase</fullName>
    </submittedName>
</protein>
<keyword evidence="3 5" id="KW-1133">Transmembrane helix</keyword>
<dbReference type="Proteomes" id="UP000015344">
    <property type="component" value="Unassembled WGS sequence"/>
</dbReference>
<evidence type="ECO:0000259" key="6">
    <source>
        <dbReference type="SMART" id="SM00752"/>
    </source>
</evidence>
<evidence type="ECO:0000256" key="4">
    <source>
        <dbReference type="ARBA" id="ARBA00023136"/>
    </source>
</evidence>
<evidence type="ECO:0000256" key="3">
    <source>
        <dbReference type="ARBA" id="ARBA00022989"/>
    </source>
</evidence>
<accession>S9ST35</accession>
<keyword evidence="2 5" id="KW-0812">Transmembrane</keyword>
<feature type="transmembrane region" description="Helical" evidence="5">
    <location>
        <begin position="160"/>
        <end position="182"/>
    </location>
</feature>
<dbReference type="GO" id="GO:0012505">
    <property type="term" value="C:endomembrane system"/>
    <property type="evidence" value="ECO:0007669"/>
    <property type="project" value="UniProtKB-SubCell"/>
</dbReference>
<dbReference type="InterPro" id="IPR052964">
    <property type="entry name" value="Sporulation_signal_mat"/>
</dbReference>
<dbReference type="eggNOG" id="COG3011">
    <property type="taxonomic scope" value="Bacteria"/>
</dbReference>
<keyword evidence="4 5" id="KW-0472">Membrane</keyword>
<organism evidence="7 8">
    <name type="scientific">Paenibacillus alvei TS-15</name>
    <dbReference type="NCBI Taxonomy" id="1117108"/>
    <lineage>
        <taxon>Bacteria</taxon>
        <taxon>Bacillati</taxon>
        <taxon>Bacillota</taxon>
        <taxon>Bacilli</taxon>
        <taxon>Bacillales</taxon>
        <taxon>Paenibacillaceae</taxon>
        <taxon>Paenibacillus</taxon>
    </lineage>
</organism>
<reference evidence="7 8" key="1">
    <citation type="submission" date="2013-05" db="EMBL/GenBank/DDBJ databases">
        <authorList>
            <person name="Strain E.A."/>
            <person name="Brown E."/>
            <person name="Allard M.W."/>
            <person name="Luo Y.L."/>
        </authorList>
    </citation>
    <scope>NUCLEOTIDE SEQUENCE [LARGE SCALE GENOMIC DNA]</scope>
    <source>
        <strain evidence="7 8">TS-15</strain>
    </source>
</reference>
<dbReference type="AlphaFoldDB" id="S9ST35"/>
<comment type="subcellular location">
    <subcellularLocation>
        <location evidence="1">Endomembrane system</location>
        <topology evidence="1">Multi-pass membrane protein</topology>
    </subcellularLocation>
</comment>
<gene>
    <name evidence="7" type="ORF">PAALTS15_03042</name>
</gene>
<dbReference type="PANTHER" id="PTHR39535">
    <property type="entry name" value="SPORULATION-DELAYING PROTEIN SDPB"/>
    <property type="match status" value="1"/>
</dbReference>
<feature type="transmembrane region" description="Helical" evidence="5">
    <location>
        <begin position="14"/>
        <end position="34"/>
    </location>
</feature>